<dbReference type="GO" id="GO:0004553">
    <property type="term" value="F:hydrolase activity, hydrolyzing O-glycosyl compounds"/>
    <property type="evidence" value="ECO:0007669"/>
    <property type="project" value="InterPro"/>
</dbReference>
<evidence type="ECO:0000313" key="4">
    <source>
        <dbReference type="Proteomes" id="UP000798488"/>
    </source>
</evidence>
<dbReference type="Pfam" id="PF00404">
    <property type="entry name" value="Dockerin_1"/>
    <property type="match status" value="1"/>
</dbReference>
<dbReference type="InterPro" id="IPR016134">
    <property type="entry name" value="Dockerin_dom"/>
</dbReference>
<dbReference type="PROSITE" id="PS51766">
    <property type="entry name" value="DOCKERIN"/>
    <property type="match status" value="1"/>
</dbReference>
<dbReference type="Pfam" id="PF13287">
    <property type="entry name" value="Fn3_assoc"/>
    <property type="match status" value="1"/>
</dbReference>
<proteinExistence type="predicted"/>
<dbReference type="PROSITE" id="PS00018">
    <property type="entry name" value="EF_HAND_1"/>
    <property type="match status" value="2"/>
</dbReference>
<dbReference type="Pfam" id="PF08308">
    <property type="entry name" value="PEGA"/>
    <property type="match status" value="1"/>
</dbReference>
<gene>
    <name evidence="3" type="ORF">SPSYN_03076</name>
</gene>
<dbReference type="InterPro" id="IPR036439">
    <property type="entry name" value="Dockerin_dom_sf"/>
</dbReference>
<name>A0A9D3AWH7_9FIRM</name>
<dbReference type="InterPro" id="IPR002105">
    <property type="entry name" value="Dockerin_1_rpt"/>
</dbReference>
<sequence length="552" mass="59783">MKGNKKVGLWYSLLPFVLGMFLLAGALVLQAPTDAFAAGGDITISGPGLNNPEPVTITQNQLRGNNSLTDGTYLEQQDIIYSTINTWPTKSWYRGVGVKLGDLLEVAGGLKPEATQIRFTSGDGFKATFTVQELVYEPRYMFPNFLDTGLPGHLPGDASGAVQVETIIAHKSCSAQDLDDVMDDENLGRGDANHLLYGQRSVTQQTNARFAKYVTKIEVLTDPAPKWANPTADPQPGEVPVGTMVELQGPFNDEDKVHYTLDGSTPTIDSPMYNWIASRWWSSRSGELDEINHPIEITDDTTIKAVVIGPGREDSDVVTFEYTVPEATTYSVTFVVTPADATVTVKDSEGNAKAAEEDGTYKLEPGEYTYTISKPGYKETTGTITITDRDETITVTLEVAISMELSKNTALPGEIVAAYGKTLPNAWVPIKIINEDNNIVYFDTKKADASGNYNIEFIVPSGASGTLTVIVGEGNNVISRALTVGIITRKKADVNGDNVVNILDVVKTVNIALEKIQPTLEERYAADVNSDGKVNVMDVVRIVNISLGKIAN</sequence>
<feature type="chain" id="PRO_5039511443" description="Dockerin domain-containing protein" evidence="1">
    <location>
        <begin position="38"/>
        <end position="552"/>
    </location>
</feature>
<reference evidence="3" key="1">
    <citation type="submission" date="2016-02" db="EMBL/GenBank/DDBJ databases">
        <title>Draft Genome Sequence of Sporotomaculum syntrophicum Strain FB, a Syntrophic Benzoate Degrader.</title>
        <authorList>
            <person name="Nobu M.K."/>
            <person name="Narihiro T."/>
            <person name="Qiu Y.-L."/>
            <person name="Ohashi A."/>
            <person name="Liu W.-T."/>
            <person name="Yuji S."/>
        </authorList>
    </citation>
    <scope>NUCLEOTIDE SEQUENCE</scope>
    <source>
        <strain evidence="3">FB</strain>
    </source>
</reference>
<accession>A0A9D3AWH7</accession>
<evidence type="ECO:0000259" key="2">
    <source>
        <dbReference type="PROSITE" id="PS51766"/>
    </source>
</evidence>
<dbReference type="Proteomes" id="UP000798488">
    <property type="component" value="Unassembled WGS sequence"/>
</dbReference>
<dbReference type="SUPFAM" id="SSF63446">
    <property type="entry name" value="Type I dockerin domain"/>
    <property type="match status" value="1"/>
</dbReference>
<dbReference type="Gene3D" id="1.10.1330.10">
    <property type="entry name" value="Dockerin domain"/>
    <property type="match status" value="1"/>
</dbReference>
<protein>
    <recommendedName>
        <fullName evidence="2">Dockerin domain-containing protein</fullName>
    </recommendedName>
</protein>
<keyword evidence="4" id="KW-1185">Reference proteome</keyword>
<dbReference type="CDD" id="cd14256">
    <property type="entry name" value="Dockerin_I"/>
    <property type="match status" value="1"/>
</dbReference>
<feature type="domain" description="Dockerin" evidence="2">
    <location>
        <begin position="487"/>
        <end position="552"/>
    </location>
</feature>
<dbReference type="GO" id="GO:0000272">
    <property type="term" value="P:polysaccharide catabolic process"/>
    <property type="evidence" value="ECO:0007669"/>
    <property type="project" value="InterPro"/>
</dbReference>
<dbReference type="Gene3D" id="2.60.40.1120">
    <property type="entry name" value="Carboxypeptidase-like, regulatory domain"/>
    <property type="match status" value="1"/>
</dbReference>
<feature type="signal peptide" evidence="1">
    <location>
        <begin position="1"/>
        <end position="37"/>
    </location>
</feature>
<evidence type="ECO:0000256" key="1">
    <source>
        <dbReference type="SAM" id="SignalP"/>
    </source>
</evidence>
<dbReference type="RefSeq" id="WP_202623859.1">
    <property type="nucleotide sequence ID" value="NZ_LSRS01000010.1"/>
</dbReference>
<dbReference type="InterPro" id="IPR018247">
    <property type="entry name" value="EF_Hand_1_Ca_BS"/>
</dbReference>
<comment type="caution">
    <text evidence="3">The sequence shown here is derived from an EMBL/GenBank/DDBJ whole genome shotgun (WGS) entry which is preliminary data.</text>
</comment>
<dbReference type="InterPro" id="IPR026876">
    <property type="entry name" value="Fn3_assoc_repeat"/>
</dbReference>
<organism evidence="3 4">
    <name type="scientific">Sporotomaculum syntrophicum</name>
    <dbReference type="NCBI Taxonomy" id="182264"/>
    <lineage>
        <taxon>Bacteria</taxon>
        <taxon>Bacillati</taxon>
        <taxon>Bacillota</taxon>
        <taxon>Clostridia</taxon>
        <taxon>Eubacteriales</taxon>
        <taxon>Desulfallaceae</taxon>
        <taxon>Sporotomaculum</taxon>
    </lineage>
</organism>
<dbReference type="InterPro" id="IPR013229">
    <property type="entry name" value="PEGA"/>
</dbReference>
<keyword evidence="1" id="KW-0732">Signal</keyword>
<evidence type="ECO:0000313" key="3">
    <source>
        <dbReference type="EMBL" id="KAF1083802.1"/>
    </source>
</evidence>
<dbReference type="EMBL" id="LSRS01000010">
    <property type="protein sequence ID" value="KAF1083802.1"/>
    <property type="molecule type" value="Genomic_DNA"/>
</dbReference>
<dbReference type="AlphaFoldDB" id="A0A9D3AWH7"/>